<dbReference type="PANTHER" id="PTHR43250:SF2">
    <property type="entry name" value="EXODEOXYRIBONUCLEASE III"/>
    <property type="match status" value="1"/>
</dbReference>
<dbReference type="PROSITE" id="PS00726">
    <property type="entry name" value="AP_NUCLEASE_F1_1"/>
    <property type="match status" value="1"/>
</dbReference>
<feature type="site" description="Transition state stabilizer" evidence="7">
    <location>
        <position position="161"/>
    </location>
</feature>
<evidence type="ECO:0000256" key="4">
    <source>
        <dbReference type="ARBA" id="ARBA00022842"/>
    </source>
</evidence>
<protein>
    <submittedName>
        <fullName evidence="10">Exodeoxyribonuclease III</fullName>
        <ecNumber evidence="10">3.1.11.2</ecNumber>
    </submittedName>
</protein>
<accession>A0A0H5BP63</accession>
<dbReference type="STRING" id="1079.BVIR_116"/>
<evidence type="ECO:0000256" key="6">
    <source>
        <dbReference type="PIRSR" id="PIRSR604808-2"/>
    </source>
</evidence>
<feature type="active site" description="Proton acceptor" evidence="5">
    <location>
        <position position="263"/>
    </location>
</feature>
<sequence>MRLTLATWNINSVRLRLPLLGRLLAERQPDLICLQETKCPDDKFPVREVVGMGYPYVALNGQKGWHGVAVLSKLPFETIERRAFCDKNDCRHLSVTLGRTAGLADPLTIHDFYVPAGGEEPDPAVNPKFAHKLAFLDQAAGCGRLAAQGRAGRTILVGDLNVAPLEHDVWSHRQLLGVVSHTPVEVEKFTAWQSAGAWVDVMRRQVPAADKLFTWWSYRATDWAASNRGRRLDHVWASAPVAGGFQGMEVLACARSWDKPSDHAPVLATFEL</sequence>
<dbReference type="KEGG" id="bvr:BVIR_116"/>
<keyword evidence="2 6" id="KW-0479">Metal-binding</keyword>
<feature type="binding site" evidence="6">
    <location>
        <position position="36"/>
    </location>
    <ligand>
        <name>Mg(2+)</name>
        <dbReference type="ChEBI" id="CHEBI:18420"/>
        <label>1</label>
    </ligand>
</feature>
<dbReference type="InterPro" id="IPR005135">
    <property type="entry name" value="Endo/exonuclease/phosphatase"/>
</dbReference>
<organism evidence="10 11">
    <name type="scientific">Blastochloris viridis</name>
    <name type="common">Rhodopseudomonas viridis</name>
    <dbReference type="NCBI Taxonomy" id="1079"/>
    <lineage>
        <taxon>Bacteria</taxon>
        <taxon>Pseudomonadati</taxon>
        <taxon>Pseudomonadota</taxon>
        <taxon>Alphaproteobacteria</taxon>
        <taxon>Hyphomicrobiales</taxon>
        <taxon>Blastochloridaceae</taxon>
        <taxon>Blastochloris</taxon>
    </lineage>
</organism>
<dbReference type="EMBL" id="LN907867">
    <property type="protein sequence ID" value="CUU43855.1"/>
    <property type="molecule type" value="Genomic_DNA"/>
</dbReference>
<dbReference type="GO" id="GO:0006281">
    <property type="term" value="P:DNA repair"/>
    <property type="evidence" value="ECO:0007669"/>
    <property type="project" value="InterPro"/>
</dbReference>
<dbReference type="GO" id="GO:0003677">
    <property type="term" value="F:DNA binding"/>
    <property type="evidence" value="ECO:0007669"/>
    <property type="project" value="InterPro"/>
</dbReference>
<feature type="active site" description="Proton donor/acceptor" evidence="5">
    <location>
        <position position="159"/>
    </location>
</feature>
<evidence type="ECO:0000256" key="1">
    <source>
        <dbReference type="ARBA" id="ARBA00007092"/>
    </source>
</evidence>
<feature type="active site" evidence="5">
    <location>
        <position position="113"/>
    </location>
</feature>
<comment type="cofactor">
    <cofactor evidence="6">
        <name>Mg(2+)</name>
        <dbReference type="ChEBI" id="CHEBI:18420"/>
    </cofactor>
    <cofactor evidence="6">
        <name>Mn(2+)</name>
        <dbReference type="ChEBI" id="CHEBI:29035"/>
    </cofactor>
    <text evidence="6">Probably binds two magnesium or manganese ions per subunit.</text>
</comment>
<dbReference type="PROSITE" id="PS51435">
    <property type="entry name" value="AP_NUCLEASE_F1_4"/>
    <property type="match status" value="1"/>
</dbReference>
<evidence type="ECO:0000313" key="9">
    <source>
        <dbReference type="EMBL" id="BAR98813.1"/>
    </source>
</evidence>
<evidence type="ECO:0000256" key="5">
    <source>
        <dbReference type="PIRSR" id="PIRSR604808-1"/>
    </source>
</evidence>
<dbReference type="InterPro" id="IPR037493">
    <property type="entry name" value="ExoIII-like"/>
</dbReference>
<reference evidence="10" key="2">
    <citation type="submission" date="2015-11" db="EMBL/GenBank/DDBJ databases">
        <authorList>
            <person name="Zhang Y."/>
            <person name="Guo Z."/>
        </authorList>
    </citation>
    <scope>NUCLEOTIDE SEQUENCE</scope>
    <source>
        <strain evidence="10">1</strain>
    </source>
</reference>
<dbReference type="InterPro" id="IPR020847">
    <property type="entry name" value="AP_endonuclease_F1_BS"/>
</dbReference>
<keyword evidence="11" id="KW-1185">Reference proteome</keyword>
<keyword evidence="6" id="KW-0464">Manganese</keyword>
<feature type="binding site" evidence="6">
    <location>
        <position position="9"/>
    </location>
    <ligand>
        <name>Mg(2+)</name>
        <dbReference type="ChEBI" id="CHEBI:18420"/>
        <label>1</label>
    </ligand>
</feature>
<feature type="site" description="Interaction with DNA substrate" evidence="7">
    <location>
        <position position="263"/>
    </location>
</feature>
<dbReference type="GO" id="GO:0004519">
    <property type="term" value="F:endonuclease activity"/>
    <property type="evidence" value="ECO:0007669"/>
    <property type="project" value="InterPro"/>
</dbReference>
<evidence type="ECO:0000313" key="10">
    <source>
        <dbReference type="EMBL" id="CUU43855.1"/>
    </source>
</evidence>
<dbReference type="RefSeq" id="WP_055035982.1">
    <property type="nucleotide sequence ID" value="NZ_AP014854.2"/>
</dbReference>
<dbReference type="EC" id="3.1.11.2" evidence="10"/>
<comment type="similarity">
    <text evidence="1">Belongs to the DNA repair enzymes AP/ExoA family.</text>
</comment>
<dbReference type="InterPro" id="IPR004808">
    <property type="entry name" value="AP_endonuc_1"/>
</dbReference>
<dbReference type="NCBIfam" id="TIGR00633">
    <property type="entry name" value="xth"/>
    <property type="match status" value="1"/>
</dbReference>
<feature type="site" description="Important for catalytic activity" evidence="7">
    <location>
        <position position="233"/>
    </location>
</feature>
<dbReference type="AlphaFoldDB" id="A0A0H5BP63"/>
<evidence type="ECO:0000256" key="3">
    <source>
        <dbReference type="ARBA" id="ARBA00022801"/>
    </source>
</evidence>
<proteinExistence type="inferred from homology"/>
<dbReference type="PANTHER" id="PTHR43250">
    <property type="entry name" value="EXODEOXYRIBONUCLEASE III"/>
    <property type="match status" value="1"/>
</dbReference>
<feature type="binding site" evidence="6">
    <location>
        <position position="161"/>
    </location>
    <ligand>
        <name>Mg(2+)</name>
        <dbReference type="ChEBI" id="CHEBI:18420"/>
        <label>1</label>
    </ligand>
</feature>
<dbReference type="Gene3D" id="3.60.10.10">
    <property type="entry name" value="Endonuclease/exonuclease/phosphatase"/>
    <property type="match status" value="1"/>
</dbReference>
<evidence type="ECO:0000313" key="11">
    <source>
        <dbReference type="Proteomes" id="UP000065734"/>
    </source>
</evidence>
<keyword evidence="4 6" id="KW-0460">Magnesium</keyword>
<dbReference type="OrthoDB" id="9803914at2"/>
<dbReference type="SUPFAM" id="SSF56219">
    <property type="entry name" value="DNase I-like"/>
    <property type="match status" value="1"/>
</dbReference>
<evidence type="ECO:0000256" key="7">
    <source>
        <dbReference type="PIRSR" id="PIRSR604808-3"/>
    </source>
</evidence>
<dbReference type="GO" id="GO:0046872">
    <property type="term" value="F:metal ion binding"/>
    <property type="evidence" value="ECO:0007669"/>
    <property type="project" value="UniProtKB-KW"/>
</dbReference>
<evidence type="ECO:0000256" key="2">
    <source>
        <dbReference type="ARBA" id="ARBA00022723"/>
    </source>
</evidence>
<reference evidence="9" key="1">
    <citation type="journal article" date="2015" name="Genome Announc.">
        <title>Complete Genome Sequence of the Bacteriochlorophyll b-Producing Photosynthetic Bacterium Blastochloris viridis.</title>
        <authorList>
            <person name="Tsukatani Y."/>
            <person name="Hirose Y."/>
            <person name="Harada J."/>
            <person name="Misawa N."/>
            <person name="Mori K."/>
            <person name="Inoue K."/>
            <person name="Tamiaki H."/>
        </authorList>
    </citation>
    <scope>NUCLEOTIDE SEQUENCE [LARGE SCALE GENOMIC DNA]</scope>
    <source>
        <strain evidence="9">DSM 133</strain>
    </source>
</reference>
<evidence type="ECO:0000259" key="8">
    <source>
        <dbReference type="Pfam" id="PF03372"/>
    </source>
</evidence>
<feature type="binding site" evidence="6">
    <location>
        <position position="262"/>
    </location>
    <ligand>
        <name>Mg(2+)</name>
        <dbReference type="ChEBI" id="CHEBI:18420"/>
        <label>1</label>
    </ligand>
</feature>
<dbReference type="EMBL" id="AP014854">
    <property type="protein sequence ID" value="BAR98813.1"/>
    <property type="molecule type" value="Genomic_DNA"/>
</dbReference>
<dbReference type="PATRIC" id="fig|1079.6.peg.123"/>
<dbReference type="Proteomes" id="UP000065734">
    <property type="component" value="Chromosome I"/>
</dbReference>
<feature type="binding site" evidence="6">
    <location>
        <position position="263"/>
    </location>
    <ligand>
        <name>Mg(2+)</name>
        <dbReference type="ChEBI" id="CHEBI:18420"/>
        <label>1</label>
    </ligand>
</feature>
<feature type="binding site" evidence="6">
    <location>
        <position position="159"/>
    </location>
    <ligand>
        <name>Mg(2+)</name>
        <dbReference type="ChEBI" id="CHEBI:18420"/>
        <label>1</label>
    </ligand>
</feature>
<name>A0A0H5BP63_BLAVI</name>
<feature type="domain" description="Endonuclease/exonuclease/phosphatase" evidence="8">
    <location>
        <begin position="6"/>
        <end position="263"/>
    </location>
</feature>
<gene>
    <name evidence="10" type="primary">xthA_2</name>
    <name evidence="9" type="ORF">BV133_1220</name>
    <name evidence="10" type="ORF">BVIRIDIS_28820</name>
</gene>
<reference evidence="11" key="3">
    <citation type="journal article" date="2016" name="Genome Announc.">
        <title>Revised genome sequence of the purple photosynthetic bacterium Blastochloris viridis.</title>
        <authorList>
            <person name="Liu L.N."/>
            <person name="Faulkner M."/>
            <person name="Liu X."/>
            <person name="Huang F."/>
            <person name="Darby A.C."/>
            <person name="Hall N."/>
        </authorList>
    </citation>
    <scope>NUCLEOTIDE SEQUENCE [LARGE SCALE GENOMIC DNA]</scope>
    <source>
        <strain evidence="11">ATCC 19567 / DSM 133 / F</strain>
    </source>
</reference>
<dbReference type="Pfam" id="PF03372">
    <property type="entry name" value="Exo_endo_phos"/>
    <property type="match status" value="1"/>
</dbReference>
<dbReference type="GO" id="GO:0008311">
    <property type="term" value="F:double-stranded DNA 3'-5' DNA exonuclease activity"/>
    <property type="evidence" value="ECO:0007669"/>
    <property type="project" value="UniProtKB-EC"/>
</dbReference>
<keyword evidence="3 10" id="KW-0378">Hydrolase</keyword>
<dbReference type="InterPro" id="IPR036691">
    <property type="entry name" value="Endo/exonu/phosph_ase_sf"/>
</dbReference>